<dbReference type="WBParaSite" id="Hba_06493">
    <property type="protein sequence ID" value="Hba_06493"/>
    <property type="gene ID" value="Hba_06493"/>
</dbReference>
<dbReference type="InterPro" id="IPR000535">
    <property type="entry name" value="MSP_dom"/>
</dbReference>
<dbReference type="Gene3D" id="2.60.40.10">
    <property type="entry name" value="Immunoglobulins"/>
    <property type="match status" value="1"/>
</dbReference>
<evidence type="ECO:0000256" key="1">
    <source>
        <dbReference type="RuleBase" id="RU003425"/>
    </source>
</evidence>
<dbReference type="PROSITE" id="PS50202">
    <property type="entry name" value="MSP"/>
    <property type="match status" value="1"/>
</dbReference>
<dbReference type="SUPFAM" id="SSF49354">
    <property type="entry name" value="PapD-like"/>
    <property type="match status" value="1"/>
</dbReference>
<accession>A0A1I7WMW6</accession>
<name>A0A1I7WMW6_HETBA</name>
<evidence type="ECO:0000256" key="2">
    <source>
        <dbReference type="SAM" id="MobiDB-lite"/>
    </source>
</evidence>
<dbReference type="AlphaFoldDB" id="A0A1I7WMW6"/>
<proteinExistence type="predicted"/>
<reference evidence="5" key="1">
    <citation type="submission" date="2016-11" db="UniProtKB">
        <authorList>
            <consortium name="WormBaseParasite"/>
        </authorList>
    </citation>
    <scope>IDENTIFICATION</scope>
</reference>
<dbReference type="InterPro" id="IPR013783">
    <property type="entry name" value="Ig-like_fold"/>
</dbReference>
<dbReference type="PANTHER" id="PTHR21513">
    <property type="entry name" value="MAJOR SPERM PROTEIN"/>
    <property type="match status" value="1"/>
</dbReference>
<keyword evidence="1" id="KW-0206">Cytoskeleton</keyword>
<dbReference type="InterPro" id="IPR008962">
    <property type="entry name" value="PapD-like_sf"/>
</dbReference>
<keyword evidence="4" id="KW-1185">Reference proteome</keyword>
<dbReference type="Pfam" id="PF00635">
    <property type="entry name" value="Motile_Sperm"/>
    <property type="match status" value="1"/>
</dbReference>
<sequence>MIRFIGDTHGEIRTYLKLSNRSDMKQAFKVKCTRNDMFRIRPAMGILDCNQTAVVSLVYKANGDVPEDDKHHFGVYHIPAPEGCSCEGAWSEHYGPPLGEFRLKFSPILKFVMFQERFGSSSTRNRVQSAPPIDAQKRRLSLRRACAKVSEELLEKPTTPDPENLYRILQARISSALSGPEVKIRQRGSEESSQESEKLFPGRTSRDRYENNKNIPPPVDQCQLCCILMDVKDGNGRRGMDKSDDEITSRSLYGRRRSLVRQSEQDESATLSGVILQPRSASAGIRGRTGISKMEARLSGYRHEKMRSSTRSGELPEDQVSGLVYDPDFDCYYNPQDDQYYRLELTTKSEMS</sequence>
<dbReference type="PANTHER" id="PTHR21513:SF27">
    <property type="entry name" value="MAJOR SPERM PROTEIN"/>
    <property type="match status" value="1"/>
</dbReference>
<evidence type="ECO:0000313" key="4">
    <source>
        <dbReference type="Proteomes" id="UP000095283"/>
    </source>
</evidence>
<feature type="compositionally biased region" description="Basic and acidic residues" evidence="2">
    <location>
        <begin position="182"/>
        <end position="211"/>
    </location>
</feature>
<keyword evidence="1" id="KW-0963">Cytoplasm</keyword>
<organism evidence="4 5">
    <name type="scientific">Heterorhabditis bacteriophora</name>
    <name type="common">Entomopathogenic nematode worm</name>
    <dbReference type="NCBI Taxonomy" id="37862"/>
    <lineage>
        <taxon>Eukaryota</taxon>
        <taxon>Metazoa</taxon>
        <taxon>Ecdysozoa</taxon>
        <taxon>Nematoda</taxon>
        <taxon>Chromadorea</taxon>
        <taxon>Rhabditida</taxon>
        <taxon>Rhabditina</taxon>
        <taxon>Rhabditomorpha</taxon>
        <taxon>Strongyloidea</taxon>
        <taxon>Heterorhabditidae</taxon>
        <taxon>Heterorhabditis</taxon>
    </lineage>
</organism>
<protein>
    <recommendedName>
        <fullName evidence="1">Major sperm protein</fullName>
    </recommendedName>
</protein>
<feature type="region of interest" description="Disordered" evidence="2">
    <location>
        <begin position="179"/>
        <end position="215"/>
    </location>
</feature>
<dbReference type="Proteomes" id="UP000095283">
    <property type="component" value="Unplaced"/>
</dbReference>
<evidence type="ECO:0000259" key="3">
    <source>
        <dbReference type="PROSITE" id="PS50202"/>
    </source>
</evidence>
<comment type="function">
    <text evidence="1">Central component in molecular interactions underlying sperm crawling. Forms an extensive filament system that extends from sperm villipoda, along the leading edge of the pseudopod.</text>
</comment>
<feature type="domain" description="MSP" evidence="3">
    <location>
        <begin position="1"/>
        <end position="108"/>
    </location>
</feature>
<evidence type="ECO:0000313" key="5">
    <source>
        <dbReference type="WBParaSite" id="Hba_06493"/>
    </source>
</evidence>